<keyword evidence="2" id="KW-0238">DNA-binding</keyword>
<reference evidence="6" key="1">
    <citation type="journal article" date="2019" name="J. Anim. Genet.">
        <title>Description and whole genome sequencing of Eikenella exigua sp. nov., isolated from brain abscess and blood.</title>
        <authorList>
            <person name="Stormo K.A."/>
            <person name="Nygaard R.M."/>
            <person name="Bruvold T.S."/>
            <person name="Dimmen G."/>
            <person name="Lindemann P.C."/>
            <person name="Jordal S."/>
            <person name="Kommedal O."/>
        </authorList>
    </citation>
    <scope>NUCLEOTIDE SEQUENCE [LARGE SCALE GENOMIC DNA]</scope>
    <source>
        <strain evidence="6">PXX</strain>
    </source>
</reference>
<dbReference type="Pfam" id="PF01381">
    <property type="entry name" value="HTH_3"/>
    <property type="match status" value="1"/>
</dbReference>
<dbReference type="InterPro" id="IPR010982">
    <property type="entry name" value="Lambda_DNA-bd_dom_sf"/>
</dbReference>
<name>A0AAX1F8A7_9NEIS</name>
<dbReference type="RefSeq" id="WP_067438152.1">
    <property type="nucleotide sequence ID" value="NZ_CP038018.1"/>
</dbReference>
<dbReference type="SUPFAM" id="SSF47413">
    <property type="entry name" value="lambda repressor-like DNA-binding domains"/>
    <property type="match status" value="1"/>
</dbReference>
<dbReference type="InterPro" id="IPR036286">
    <property type="entry name" value="LexA/Signal_pep-like_sf"/>
</dbReference>
<feature type="domain" description="HTH cro/C1-type" evidence="4">
    <location>
        <begin position="9"/>
        <end position="63"/>
    </location>
</feature>
<evidence type="ECO:0000259" key="4">
    <source>
        <dbReference type="PROSITE" id="PS50943"/>
    </source>
</evidence>
<evidence type="ECO:0000256" key="1">
    <source>
        <dbReference type="ARBA" id="ARBA00023015"/>
    </source>
</evidence>
<sequence>MISDFSTLLKACRIKAKLSQKELAEKAGTTPALISKYELGKVMPRTETIAKLAAVLHVPLEDMLNSVSAFDVRSPVVSIPIGNNRELFLSEEELRKHGLNPLNLLAIEQQGDAMRPILNDEDVFLVDVSKQKVFDGKIYAISDKENKIIRSYMLMNLLDGSLRLVSFSPHYPDMEINRDDIEIIGEIVWRSGFIIR</sequence>
<dbReference type="CDD" id="cd00093">
    <property type="entry name" value="HTH_XRE"/>
    <property type="match status" value="1"/>
</dbReference>
<accession>A0AAX1F8A7</accession>
<dbReference type="SMART" id="SM00530">
    <property type="entry name" value="HTH_XRE"/>
    <property type="match status" value="1"/>
</dbReference>
<dbReference type="Pfam" id="PF00717">
    <property type="entry name" value="Peptidase_S24"/>
    <property type="match status" value="1"/>
</dbReference>
<keyword evidence="6" id="KW-1185">Reference proteome</keyword>
<gene>
    <name evidence="5" type="ORF">EZJ17_06570</name>
</gene>
<dbReference type="GO" id="GO:0003677">
    <property type="term" value="F:DNA binding"/>
    <property type="evidence" value="ECO:0007669"/>
    <property type="project" value="UniProtKB-KW"/>
</dbReference>
<dbReference type="SUPFAM" id="SSF51306">
    <property type="entry name" value="LexA/Signal peptidase"/>
    <property type="match status" value="1"/>
</dbReference>
<dbReference type="CDD" id="cd06529">
    <property type="entry name" value="S24_LexA-like"/>
    <property type="match status" value="1"/>
</dbReference>
<dbReference type="Proteomes" id="UP000326695">
    <property type="component" value="Chromosome"/>
</dbReference>
<dbReference type="Gene3D" id="1.10.260.40">
    <property type="entry name" value="lambda repressor-like DNA-binding domains"/>
    <property type="match status" value="1"/>
</dbReference>
<dbReference type="InterPro" id="IPR001387">
    <property type="entry name" value="Cro/C1-type_HTH"/>
</dbReference>
<dbReference type="InterPro" id="IPR015927">
    <property type="entry name" value="Peptidase_S24_S26A/B/C"/>
</dbReference>
<keyword evidence="3" id="KW-0804">Transcription</keyword>
<evidence type="ECO:0000256" key="3">
    <source>
        <dbReference type="ARBA" id="ARBA00023163"/>
    </source>
</evidence>
<dbReference type="InterPro" id="IPR039418">
    <property type="entry name" value="LexA-like"/>
</dbReference>
<organism evidence="5 6">
    <name type="scientific">Eikenella exigua</name>
    <dbReference type="NCBI Taxonomy" id="2528037"/>
    <lineage>
        <taxon>Bacteria</taxon>
        <taxon>Pseudomonadati</taxon>
        <taxon>Pseudomonadota</taxon>
        <taxon>Betaproteobacteria</taxon>
        <taxon>Neisseriales</taxon>
        <taxon>Neisseriaceae</taxon>
        <taxon>Eikenella</taxon>
    </lineage>
</organism>
<keyword evidence="1" id="KW-0805">Transcription regulation</keyword>
<dbReference type="PANTHER" id="PTHR40661:SF3">
    <property type="entry name" value="FELS-1 PROPHAGE TRANSCRIPTIONAL REGULATOR"/>
    <property type="match status" value="1"/>
</dbReference>
<evidence type="ECO:0000256" key="2">
    <source>
        <dbReference type="ARBA" id="ARBA00023125"/>
    </source>
</evidence>
<dbReference type="PROSITE" id="PS50943">
    <property type="entry name" value="HTH_CROC1"/>
    <property type="match status" value="1"/>
</dbReference>
<evidence type="ECO:0000313" key="5">
    <source>
        <dbReference type="EMBL" id="QED92306.1"/>
    </source>
</evidence>
<protein>
    <submittedName>
        <fullName evidence="5">Helix-turn-helix transcriptional regulator</fullName>
    </submittedName>
</protein>
<dbReference type="Gene3D" id="2.10.109.10">
    <property type="entry name" value="Umud Fragment, subunit A"/>
    <property type="match status" value="1"/>
</dbReference>
<proteinExistence type="predicted"/>
<evidence type="ECO:0000313" key="6">
    <source>
        <dbReference type="Proteomes" id="UP000326695"/>
    </source>
</evidence>
<dbReference type="KEGG" id="eex:EZJ17_06570"/>
<dbReference type="PANTHER" id="PTHR40661">
    <property type="match status" value="1"/>
</dbReference>
<dbReference type="AlphaFoldDB" id="A0AAX1F8A7"/>
<dbReference type="EMBL" id="CP038018">
    <property type="protein sequence ID" value="QED92306.1"/>
    <property type="molecule type" value="Genomic_DNA"/>
</dbReference>